<proteinExistence type="predicted"/>
<dbReference type="EMBL" id="AP021906">
    <property type="protein sequence ID" value="BBP87945.1"/>
    <property type="molecule type" value="Genomic_DNA"/>
</dbReference>
<evidence type="ECO:0000313" key="1">
    <source>
        <dbReference type="EMBL" id="BBP87945.1"/>
    </source>
</evidence>
<protein>
    <submittedName>
        <fullName evidence="1">Uncharacterized protein</fullName>
    </submittedName>
</protein>
<organism evidence="1 2">
    <name type="scientific">Bacillus safensis</name>
    <dbReference type="NCBI Taxonomy" id="561879"/>
    <lineage>
        <taxon>Bacteria</taxon>
        <taxon>Bacillati</taxon>
        <taxon>Bacillota</taxon>
        <taxon>Bacilli</taxon>
        <taxon>Bacillales</taxon>
        <taxon>Bacillaceae</taxon>
        <taxon>Bacillus</taxon>
    </lineage>
</organism>
<dbReference type="SUPFAM" id="SSF109854">
    <property type="entry name" value="DinB/YfiT-like putative metalloenzymes"/>
    <property type="match status" value="1"/>
</dbReference>
<gene>
    <name evidence="1" type="ORF">BsIDN1_15630</name>
</gene>
<reference evidence="1 2" key="1">
    <citation type="submission" date="2019-12" db="EMBL/GenBank/DDBJ databases">
        <title>Full genome sequence of a Bacillus safensis strain isolated from commercially available natto in Indonesia.</title>
        <authorList>
            <person name="Yoshida M."/>
            <person name="Uomi M."/>
            <person name="Waturangi D."/>
            <person name="Ekaputri J.J."/>
            <person name="Setiamarga D.H.E."/>
        </authorList>
    </citation>
    <scope>NUCLEOTIDE SEQUENCE [LARGE SCALE GENOMIC DNA]</scope>
    <source>
        <strain evidence="1 2">IDN1</strain>
    </source>
</reference>
<dbReference type="Proteomes" id="UP000464658">
    <property type="component" value="Chromosome"/>
</dbReference>
<sequence>MSEEDFNASYYHPADQQTVSLYDAAGMYVWHSKHHLAHITELIKRNQWNGIKGVNACLEEELSVRHVYLYGGIVFYIAKYALLEIRYSNSLGSERTIEELEQLIPGGTWISIFSSSLA</sequence>
<evidence type="ECO:0000313" key="2">
    <source>
        <dbReference type="Proteomes" id="UP000464658"/>
    </source>
</evidence>
<dbReference type="Gene3D" id="1.20.120.450">
    <property type="entry name" value="dinb family like domain"/>
    <property type="match status" value="1"/>
</dbReference>
<accession>A0A5S9M561</accession>
<name>A0A5S9M561_BACIA</name>
<dbReference type="InterPro" id="IPR034660">
    <property type="entry name" value="DinB/YfiT-like"/>
</dbReference>
<dbReference type="AlphaFoldDB" id="A0A5S9M561"/>